<organism evidence="7 8">
    <name type="scientific">Branchiostoma lanceolatum</name>
    <name type="common">Common lancelet</name>
    <name type="synonym">Amphioxus lanceolatum</name>
    <dbReference type="NCBI Taxonomy" id="7740"/>
    <lineage>
        <taxon>Eukaryota</taxon>
        <taxon>Metazoa</taxon>
        <taxon>Chordata</taxon>
        <taxon>Cephalochordata</taxon>
        <taxon>Leptocardii</taxon>
        <taxon>Amphioxiformes</taxon>
        <taxon>Branchiostomatidae</taxon>
        <taxon>Branchiostoma</taxon>
    </lineage>
</organism>
<dbReference type="Proteomes" id="UP000838412">
    <property type="component" value="Chromosome 3"/>
</dbReference>
<comment type="subcellular location">
    <subcellularLocation>
        <location evidence="1 2 3">Nucleus</location>
    </subcellularLocation>
</comment>
<dbReference type="GO" id="GO:0000977">
    <property type="term" value="F:RNA polymerase II transcription regulatory region sequence-specific DNA binding"/>
    <property type="evidence" value="ECO:0007669"/>
    <property type="project" value="TreeGrafter"/>
</dbReference>
<evidence type="ECO:0000256" key="3">
    <source>
        <dbReference type="RuleBase" id="RU000682"/>
    </source>
</evidence>
<dbReference type="PROSITE" id="PS50803">
    <property type="entry name" value="OAR"/>
    <property type="match status" value="1"/>
</dbReference>
<dbReference type="PROSITE" id="PS50071">
    <property type="entry name" value="HOMEOBOX_2"/>
    <property type="match status" value="1"/>
</dbReference>
<dbReference type="SMART" id="SM00389">
    <property type="entry name" value="HOX"/>
    <property type="match status" value="1"/>
</dbReference>
<dbReference type="Gene3D" id="1.10.10.60">
    <property type="entry name" value="Homeodomain-like"/>
    <property type="match status" value="1"/>
</dbReference>
<dbReference type="EMBL" id="OV696688">
    <property type="protein sequence ID" value="CAH1256400.1"/>
    <property type="molecule type" value="Genomic_DNA"/>
</dbReference>
<dbReference type="InterPro" id="IPR050649">
    <property type="entry name" value="Paired_Homeobox_TFs"/>
</dbReference>
<dbReference type="PANTHER" id="PTHR24329:SF543">
    <property type="entry name" value="FI01017P-RELATED"/>
    <property type="match status" value="1"/>
</dbReference>
<dbReference type="FunFam" id="1.10.10.60:FF:000710">
    <property type="entry name" value="Paired box 7a"/>
    <property type="match status" value="1"/>
</dbReference>
<evidence type="ECO:0000259" key="5">
    <source>
        <dbReference type="PROSITE" id="PS50071"/>
    </source>
</evidence>
<name>A0A8K0EP69_BRALA</name>
<keyword evidence="8" id="KW-1185">Reference proteome</keyword>
<gene>
    <name evidence="7" type="primary">ALX4</name>
    <name evidence="7" type="ORF">BLAG_LOCUS14750</name>
</gene>
<evidence type="ECO:0000256" key="4">
    <source>
        <dbReference type="SAM" id="MobiDB-lite"/>
    </source>
</evidence>
<dbReference type="Pfam" id="PF00046">
    <property type="entry name" value="Homeodomain"/>
    <property type="match status" value="1"/>
</dbReference>
<evidence type="ECO:0000313" key="7">
    <source>
        <dbReference type="EMBL" id="CAH1256400.1"/>
    </source>
</evidence>
<dbReference type="PANTHER" id="PTHR24329">
    <property type="entry name" value="HOMEOBOX PROTEIN ARISTALESS"/>
    <property type="match status" value="1"/>
</dbReference>
<dbReference type="OrthoDB" id="6159439at2759"/>
<dbReference type="CDD" id="cd00086">
    <property type="entry name" value="homeodomain"/>
    <property type="match status" value="1"/>
</dbReference>
<evidence type="ECO:0000256" key="2">
    <source>
        <dbReference type="PROSITE-ProRule" id="PRU00108"/>
    </source>
</evidence>
<feature type="region of interest" description="Disordered" evidence="4">
    <location>
        <begin position="1"/>
        <end position="27"/>
    </location>
</feature>
<feature type="region of interest" description="Disordered" evidence="4">
    <location>
        <begin position="57"/>
        <end position="125"/>
    </location>
</feature>
<dbReference type="Pfam" id="PF03826">
    <property type="entry name" value="OAR"/>
    <property type="match status" value="1"/>
</dbReference>
<feature type="domain" description="OAR" evidence="6">
    <location>
        <begin position="373"/>
        <end position="386"/>
    </location>
</feature>
<evidence type="ECO:0000313" key="8">
    <source>
        <dbReference type="Proteomes" id="UP000838412"/>
    </source>
</evidence>
<dbReference type="AlphaFoldDB" id="A0A8K0EP69"/>
<dbReference type="SUPFAM" id="SSF46689">
    <property type="entry name" value="Homeodomain-like"/>
    <property type="match status" value="1"/>
</dbReference>
<feature type="compositionally biased region" description="Basic and acidic residues" evidence="4">
    <location>
        <begin position="92"/>
        <end position="107"/>
    </location>
</feature>
<dbReference type="GO" id="GO:0000981">
    <property type="term" value="F:DNA-binding transcription factor activity, RNA polymerase II-specific"/>
    <property type="evidence" value="ECO:0007669"/>
    <property type="project" value="TreeGrafter"/>
</dbReference>
<dbReference type="InterPro" id="IPR001356">
    <property type="entry name" value="HD"/>
</dbReference>
<proteinExistence type="predicted"/>
<sequence>MAYPAGQPFTVPEGVDRYAPVRGTGSPTELVNMTRSALSQHSIAGILAATAANSAMEVPAAAAATTPGDEQSPNSEDDTRPGTTPPTPKPEPAADRGEGGEPADKESPPPAADKKKKRRNRTTFTSFQLEEMERVFQKTHYPDVYMREQLALRADLTEARVQVTRPLSNKATSHDIVPGHEISSHDIVPGHDISSHDTVPDESFDFRHGGSRCSTGSRLQWNTSWGEGTRQARLQSGGAAHVWFQNRRAKWRKKERFQQMAGIRQVALGADPYDMAPMQMAPRGPDGYSQIQTPPWQPSRGNNSSCMSPQISPPPTFMGVAAQAHPGYHTSASPGQTTNSNAFPDHMTVHVTMANGQHTDVTYTQTCADRRSSSIAALRLKAKEHSAALGFMGGLVGPSFM</sequence>
<evidence type="ECO:0000259" key="6">
    <source>
        <dbReference type="PROSITE" id="PS50803"/>
    </source>
</evidence>
<accession>A0A8K0EP69</accession>
<protein>
    <submittedName>
        <fullName evidence="7">ALX4 protein</fullName>
    </submittedName>
</protein>
<keyword evidence="2 3" id="KW-0539">Nucleus</keyword>
<feature type="domain" description="Homeobox" evidence="5">
    <location>
        <begin position="115"/>
        <end position="254"/>
    </location>
</feature>
<feature type="DNA-binding region" description="Homeobox" evidence="2">
    <location>
        <begin position="117"/>
        <end position="255"/>
    </location>
</feature>
<reference evidence="7" key="1">
    <citation type="submission" date="2022-01" db="EMBL/GenBank/DDBJ databases">
        <authorList>
            <person name="Braso-Vives M."/>
        </authorList>
    </citation>
    <scope>NUCLEOTIDE SEQUENCE</scope>
</reference>
<dbReference type="GO" id="GO:0005634">
    <property type="term" value="C:nucleus"/>
    <property type="evidence" value="ECO:0007669"/>
    <property type="project" value="UniProtKB-SubCell"/>
</dbReference>
<keyword evidence="2 3" id="KW-0238">DNA-binding</keyword>
<dbReference type="InterPro" id="IPR009057">
    <property type="entry name" value="Homeodomain-like_sf"/>
</dbReference>
<dbReference type="InterPro" id="IPR003654">
    <property type="entry name" value="OAR_dom"/>
</dbReference>
<keyword evidence="2 3" id="KW-0371">Homeobox</keyword>
<evidence type="ECO:0000256" key="1">
    <source>
        <dbReference type="ARBA" id="ARBA00004123"/>
    </source>
</evidence>